<proteinExistence type="predicted"/>
<dbReference type="InterPro" id="IPR039353">
    <property type="entry name" value="TF_Adf1"/>
</dbReference>
<dbReference type="GO" id="GO:0005634">
    <property type="term" value="C:nucleus"/>
    <property type="evidence" value="ECO:0007669"/>
    <property type="project" value="TreeGrafter"/>
</dbReference>
<dbReference type="SMART" id="SM00595">
    <property type="entry name" value="MADF"/>
    <property type="match status" value="1"/>
</dbReference>
<dbReference type="GO" id="GO:0005667">
    <property type="term" value="C:transcription regulator complex"/>
    <property type="evidence" value="ECO:0007669"/>
    <property type="project" value="TreeGrafter"/>
</dbReference>
<gene>
    <name evidence="3" type="primary">LOC125179272</name>
</gene>
<organism evidence="2 3">
    <name type="scientific">Hyalella azteca</name>
    <name type="common">Amphipod</name>
    <dbReference type="NCBI Taxonomy" id="294128"/>
    <lineage>
        <taxon>Eukaryota</taxon>
        <taxon>Metazoa</taxon>
        <taxon>Ecdysozoa</taxon>
        <taxon>Arthropoda</taxon>
        <taxon>Crustacea</taxon>
        <taxon>Multicrustacea</taxon>
        <taxon>Malacostraca</taxon>
        <taxon>Eumalacostraca</taxon>
        <taxon>Peracarida</taxon>
        <taxon>Amphipoda</taxon>
        <taxon>Senticaudata</taxon>
        <taxon>Talitrida</taxon>
        <taxon>Talitroidea</taxon>
        <taxon>Hyalellidae</taxon>
        <taxon>Hyalella</taxon>
    </lineage>
</organism>
<evidence type="ECO:0000259" key="1">
    <source>
        <dbReference type="PROSITE" id="PS51029"/>
    </source>
</evidence>
<evidence type="ECO:0000313" key="3">
    <source>
        <dbReference type="RefSeq" id="XP_047740795.1"/>
    </source>
</evidence>
<dbReference type="PANTHER" id="PTHR12243">
    <property type="entry name" value="MADF DOMAIN TRANSCRIPTION FACTOR"/>
    <property type="match status" value="1"/>
</dbReference>
<evidence type="ECO:0000313" key="2">
    <source>
        <dbReference type="Proteomes" id="UP000694843"/>
    </source>
</evidence>
<reference evidence="3" key="1">
    <citation type="submission" date="2025-08" db="UniProtKB">
        <authorList>
            <consortium name="RefSeq"/>
        </authorList>
    </citation>
    <scope>IDENTIFICATION</scope>
    <source>
        <tissue evidence="3">Whole organism</tissue>
    </source>
</reference>
<accession>A0A979FXA2</accession>
<feature type="domain" description="MADF" evidence="1">
    <location>
        <begin position="5"/>
        <end position="99"/>
    </location>
</feature>
<protein>
    <submittedName>
        <fullName evidence="3">LOW QUALITY PROTEIN: transcription factor Adf-1-like</fullName>
    </submittedName>
</protein>
<dbReference type="GeneID" id="125179272"/>
<dbReference type="KEGG" id="hazt:125179272"/>
<dbReference type="PROSITE" id="PS51029">
    <property type="entry name" value="MADF"/>
    <property type="match status" value="1"/>
</dbReference>
<name>A0A979FXA2_HYAAZ</name>
<dbReference type="OMA" id="RIINTSW"/>
<sequence length="107" mass="12261">MDVEALICSIQAVPAIWDASHPKHSDRQYINDSWSQICDALGIPESVARKKYNSLRDHSRTELKKVPHVKSGDPGLLPEEYTSIWPFFKMMFFLKDQMLGRKISGNL</sequence>
<dbReference type="PANTHER" id="PTHR12243:SF69">
    <property type="entry name" value="SI:CH73-59F11.3"/>
    <property type="match status" value="1"/>
</dbReference>
<dbReference type="GO" id="GO:0006357">
    <property type="term" value="P:regulation of transcription by RNA polymerase II"/>
    <property type="evidence" value="ECO:0007669"/>
    <property type="project" value="TreeGrafter"/>
</dbReference>
<dbReference type="OrthoDB" id="6081971at2759"/>
<dbReference type="AlphaFoldDB" id="A0A979FXA2"/>
<dbReference type="Pfam" id="PF10545">
    <property type="entry name" value="MADF_DNA_bdg"/>
    <property type="match status" value="1"/>
</dbReference>
<feature type="non-terminal residue" evidence="3">
    <location>
        <position position="107"/>
    </location>
</feature>
<dbReference type="Proteomes" id="UP000694843">
    <property type="component" value="Unplaced"/>
</dbReference>
<dbReference type="InterPro" id="IPR006578">
    <property type="entry name" value="MADF-dom"/>
</dbReference>
<dbReference type="RefSeq" id="XP_047740795.1">
    <property type="nucleotide sequence ID" value="XM_047884839.1"/>
</dbReference>
<keyword evidence="2" id="KW-1185">Reference proteome</keyword>